<feature type="domain" description="Transposase IS200-like" evidence="1">
    <location>
        <begin position="9"/>
        <end position="172"/>
    </location>
</feature>
<dbReference type="PANTHER" id="PTHR36966:SF1">
    <property type="entry name" value="REP-ASSOCIATED TYROSINE TRANSPOSASE"/>
    <property type="match status" value="1"/>
</dbReference>
<gene>
    <name evidence="2" type="ORF">EAT49_04215</name>
</gene>
<dbReference type="Gene3D" id="3.30.70.1290">
    <property type="entry name" value="Transposase IS200-like"/>
    <property type="match status" value="1"/>
</dbReference>
<dbReference type="GO" id="GO:0043565">
    <property type="term" value="F:sequence-specific DNA binding"/>
    <property type="evidence" value="ECO:0007669"/>
    <property type="project" value="TreeGrafter"/>
</dbReference>
<dbReference type="SUPFAM" id="SSF143422">
    <property type="entry name" value="Transposase IS200-like"/>
    <property type="match status" value="1"/>
</dbReference>
<accession>A0A3N2R7W3</accession>
<dbReference type="AlphaFoldDB" id="A0A3N2R7W3"/>
<dbReference type="SMART" id="SM01321">
    <property type="entry name" value="Y1_Tnp"/>
    <property type="match status" value="1"/>
</dbReference>
<organism evidence="2 3">
    <name type="scientific">Histidinibacterium lentulum</name>
    <dbReference type="NCBI Taxonomy" id="2480588"/>
    <lineage>
        <taxon>Bacteria</taxon>
        <taxon>Pseudomonadati</taxon>
        <taxon>Pseudomonadota</taxon>
        <taxon>Alphaproteobacteria</taxon>
        <taxon>Rhodobacterales</taxon>
        <taxon>Paracoccaceae</taxon>
        <taxon>Histidinibacterium</taxon>
    </lineage>
</organism>
<dbReference type="EMBL" id="RDRB01000002">
    <property type="protein sequence ID" value="ROU03508.1"/>
    <property type="molecule type" value="Genomic_DNA"/>
</dbReference>
<proteinExistence type="predicted"/>
<dbReference type="InterPro" id="IPR036515">
    <property type="entry name" value="Transposase_17_sf"/>
</dbReference>
<dbReference type="GO" id="GO:0004803">
    <property type="term" value="F:transposase activity"/>
    <property type="evidence" value="ECO:0007669"/>
    <property type="project" value="InterPro"/>
</dbReference>
<dbReference type="GO" id="GO:0006313">
    <property type="term" value="P:DNA transposition"/>
    <property type="evidence" value="ECO:0007669"/>
    <property type="project" value="InterPro"/>
</dbReference>
<keyword evidence="3" id="KW-1185">Reference proteome</keyword>
<dbReference type="Proteomes" id="UP000268016">
    <property type="component" value="Unassembled WGS sequence"/>
</dbReference>
<comment type="caution">
    <text evidence="2">The sequence shown here is derived from an EMBL/GenBank/DDBJ whole genome shotgun (WGS) entry which is preliminary data.</text>
</comment>
<evidence type="ECO:0000313" key="2">
    <source>
        <dbReference type="EMBL" id="ROU03508.1"/>
    </source>
</evidence>
<sequence>MSVYLRPKVTGATAFFTVTLAERGSGLLVDHVDLLRAAVWRTLLERPARIDAWVVLPDHIHAIWTLPAEDRDHGRRWGAIKARFTMALKVRCDAAADDRRVGRAVGRASARLTPPPIFPTDLPVVRSGRYAGLKPGLRTEKREAAVWQRRFWEHHIRGPEDYEAHVRYCLMNPVKHGLVERPEDWLFSSIHRDIREGRWAAADRDAARALAPERA</sequence>
<evidence type="ECO:0000313" key="3">
    <source>
        <dbReference type="Proteomes" id="UP000268016"/>
    </source>
</evidence>
<evidence type="ECO:0000259" key="1">
    <source>
        <dbReference type="SMART" id="SM01321"/>
    </source>
</evidence>
<dbReference type="OrthoDB" id="9794403at2"/>
<dbReference type="InterPro" id="IPR052715">
    <property type="entry name" value="RAYT_transposase"/>
</dbReference>
<reference evidence="2 3" key="1">
    <citation type="submission" date="2018-10" db="EMBL/GenBank/DDBJ databases">
        <title>Histidinibacterium lentulum gen. nov., sp. nov., a marine bacterium from the culture broth of Picochlorum sp. 122.</title>
        <authorList>
            <person name="Wang G."/>
        </authorList>
    </citation>
    <scope>NUCLEOTIDE SEQUENCE [LARGE SCALE GENOMIC DNA]</scope>
    <source>
        <strain evidence="2 3">B17</strain>
    </source>
</reference>
<dbReference type="PANTHER" id="PTHR36966">
    <property type="entry name" value="REP-ASSOCIATED TYROSINE TRANSPOSASE"/>
    <property type="match status" value="1"/>
</dbReference>
<protein>
    <submittedName>
        <fullName evidence="2">Transposase</fullName>
    </submittedName>
</protein>
<dbReference type="InterPro" id="IPR002686">
    <property type="entry name" value="Transposase_17"/>
</dbReference>
<dbReference type="RefSeq" id="WP_123641042.1">
    <property type="nucleotide sequence ID" value="NZ_ML119082.1"/>
</dbReference>
<name>A0A3N2R7W3_9RHOB</name>